<feature type="compositionally biased region" description="Basic and acidic residues" evidence="1">
    <location>
        <begin position="89"/>
        <end position="98"/>
    </location>
</feature>
<organism evidence="2 3">
    <name type="scientific">Perkinsus olseni</name>
    <name type="common">Perkinsus atlanticus</name>
    <dbReference type="NCBI Taxonomy" id="32597"/>
    <lineage>
        <taxon>Eukaryota</taxon>
        <taxon>Sar</taxon>
        <taxon>Alveolata</taxon>
        <taxon>Perkinsozoa</taxon>
        <taxon>Perkinsea</taxon>
        <taxon>Perkinsida</taxon>
        <taxon>Perkinsidae</taxon>
        <taxon>Perkinsus</taxon>
    </lineage>
</organism>
<dbReference type="EMBL" id="JABAHT010000310">
    <property type="protein sequence ID" value="KAF4658423.1"/>
    <property type="molecule type" value="Genomic_DNA"/>
</dbReference>
<dbReference type="OrthoDB" id="10335157at2759"/>
<accession>A0A7J6LGY7</accession>
<feature type="region of interest" description="Disordered" evidence="1">
    <location>
        <begin position="1"/>
        <end position="99"/>
    </location>
</feature>
<feature type="compositionally biased region" description="Basic residues" evidence="1">
    <location>
        <begin position="66"/>
        <end position="79"/>
    </location>
</feature>
<comment type="caution">
    <text evidence="2">The sequence shown here is derived from an EMBL/GenBank/DDBJ whole genome shotgun (WGS) entry which is preliminary data.</text>
</comment>
<feature type="compositionally biased region" description="Basic residues" evidence="1">
    <location>
        <begin position="42"/>
        <end position="58"/>
    </location>
</feature>
<evidence type="ECO:0000313" key="2">
    <source>
        <dbReference type="EMBL" id="KAF4658423.1"/>
    </source>
</evidence>
<protein>
    <submittedName>
        <fullName evidence="2">Uncharacterized protein</fullName>
    </submittedName>
</protein>
<evidence type="ECO:0000313" key="3">
    <source>
        <dbReference type="Proteomes" id="UP000570595"/>
    </source>
</evidence>
<name>A0A7J6LGY7_PEROL</name>
<evidence type="ECO:0000256" key="1">
    <source>
        <dbReference type="SAM" id="MobiDB-lite"/>
    </source>
</evidence>
<dbReference type="Proteomes" id="UP000570595">
    <property type="component" value="Unassembled WGS sequence"/>
</dbReference>
<gene>
    <name evidence="2" type="ORF">FOZ61_005655</name>
</gene>
<reference evidence="2 3" key="1">
    <citation type="submission" date="2020-04" db="EMBL/GenBank/DDBJ databases">
        <title>Perkinsus olseni comparative genomics.</title>
        <authorList>
            <person name="Bogema D.R."/>
        </authorList>
    </citation>
    <scope>NUCLEOTIDE SEQUENCE [LARGE SCALE GENOMIC DNA]</scope>
    <source>
        <strain evidence="2">ATCC PRA-179</strain>
    </source>
</reference>
<proteinExistence type="predicted"/>
<dbReference type="AlphaFoldDB" id="A0A7J6LGY7"/>
<sequence length="898" mass="98182">MSSSASSSSPAPPSNPFAALSVGKSFKVKTVDLTVDDDSKARSRKHRKDKRKHTHRHHRDDESPHSRKHHHHQKKRRRSPSVSSSASEPARDRSELQRTGDVTFTVGSFEFFADSIGSAFGNGKCFRPEVPPVLKRLVNSGGRRDALRDAPLRYYDKKAVAATNAVMPDHWEPPRGKCEMPGVDDAFLDIAPPKKAETEGRGDDHHDDVDIADERDLTVSLGELESENRRLVQACRSHPERVSNWMEFIRHQKKWMASLGIDKASIEDKIRTILEDAVKSSPGTPRLWQLRLLDHPSPDRKQDRVLWTRAMREPSVASALASSCVQTLMDSSTHSEEAGRDPEALLDVVTGSGVLSSLSMEVVYDTLCRVALCDMEKAVMLFRGVATRALFQKASPVLGTPSAHYALVGQNIMNVNPGYLGVCESVDASQSAPDDADDVEFKLGLALKNFPESPILGWVAKEFALEVAQTPRSELTPSEAPLVGRLARDLTKRDGIELVMRLVDILCGSAINSLQRYSCRHPYRLVFHGYFGDTSHLPVVSGDARLLAARCLAHALLACTADDIEESLLLRELIVAAEPSTGRAVVATSTSSVRLWSAYAMTQMKDAQGVVEKCVASFAHCLPLKAGWARHKLIDGDLAAAVQCIADGSSNVAVASKLEELREGLSSAERTDPPCIGLPSTFAASIWCIWLLGMAKNPRHPEKPLAEFWRLLPNPSSAVGDMSNRSIELVCQWLIDGLRGLSVPAVLLRDACLKASTLFPGRPELLPDALPTRELWRLQPIGRESTASAVLGVHSPALHDPIAAAYASSKLPTAALEVAKVMQAEDRSSAERHCLAGLGRLSMPHRGLWAIRVALIDSKMIDFEDKVVDVVCAMSEAGMEPRSDIVEWLAAVEGRDEG</sequence>